<dbReference type="PRINTS" id="PR00111">
    <property type="entry name" value="ABHYDROLASE"/>
</dbReference>
<dbReference type="AlphaFoldDB" id="A0A917UN28"/>
<evidence type="ECO:0000256" key="1">
    <source>
        <dbReference type="ARBA" id="ARBA00022801"/>
    </source>
</evidence>
<dbReference type="Pfam" id="PF12697">
    <property type="entry name" value="Abhydrolase_6"/>
    <property type="match status" value="1"/>
</dbReference>
<dbReference type="Proteomes" id="UP000635726">
    <property type="component" value="Unassembled WGS sequence"/>
</dbReference>
<dbReference type="InterPro" id="IPR000639">
    <property type="entry name" value="Epox_hydrolase-like"/>
</dbReference>
<dbReference type="PRINTS" id="PR00412">
    <property type="entry name" value="EPOXHYDRLASE"/>
</dbReference>
<sequence length="242" mass="25362">MPATPTAVLVHGFGTSSRVWRAVLPLLDAGGGEALVPDLPGFGSSTDGRHTVDGMADVLLEAVQARGLTRYVLVGHSMGAKVAAVLAARRPAGLSGLLLVAPSPPSPEPMTDEGRRDLKAAHGHPDLLREHYLTITRAPLTPADLDALVEDGVRADASAWAAWPDHGSREDRSGDMTRVQVPVHLVSSATDPVITPQVMHAQVRPAFPDATAQTVLGSGHLLPLERPQPVAGAVRGFLQQLS</sequence>
<keyword evidence="1 3" id="KW-0378">Hydrolase</keyword>
<feature type="domain" description="AB hydrolase-1" evidence="2">
    <location>
        <begin position="8"/>
        <end position="232"/>
    </location>
</feature>
<accession>A0A917UN28</accession>
<dbReference type="SUPFAM" id="SSF53474">
    <property type="entry name" value="alpha/beta-Hydrolases"/>
    <property type="match status" value="1"/>
</dbReference>
<dbReference type="GO" id="GO:0016787">
    <property type="term" value="F:hydrolase activity"/>
    <property type="evidence" value="ECO:0007669"/>
    <property type="project" value="UniProtKB-KW"/>
</dbReference>
<reference evidence="3" key="1">
    <citation type="journal article" date="2014" name="Int. J. Syst. Evol. Microbiol.">
        <title>Complete genome sequence of Corynebacterium casei LMG S-19264T (=DSM 44701T), isolated from a smear-ripened cheese.</title>
        <authorList>
            <consortium name="US DOE Joint Genome Institute (JGI-PGF)"/>
            <person name="Walter F."/>
            <person name="Albersmeier A."/>
            <person name="Kalinowski J."/>
            <person name="Ruckert C."/>
        </authorList>
    </citation>
    <scope>NUCLEOTIDE SEQUENCE</scope>
    <source>
        <strain evidence="3">JCM 14371</strain>
    </source>
</reference>
<dbReference type="EMBL" id="BMOE01000003">
    <property type="protein sequence ID" value="GGJ69015.1"/>
    <property type="molecule type" value="Genomic_DNA"/>
</dbReference>
<gene>
    <name evidence="3" type="ORF">GCM10008939_11860</name>
</gene>
<keyword evidence="4" id="KW-1185">Reference proteome</keyword>
<evidence type="ECO:0000313" key="4">
    <source>
        <dbReference type="Proteomes" id="UP000635726"/>
    </source>
</evidence>
<dbReference type="InterPro" id="IPR000073">
    <property type="entry name" value="AB_hydrolase_1"/>
</dbReference>
<reference evidence="3" key="2">
    <citation type="submission" date="2020-09" db="EMBL/GenBank/DDBJ databases">
        <authorList>
            <person name="Sun Q."/>
            <person name="Ohkuma M."/>
        </authorList>
    </citation>
    <scope>NUCLEOTIDE SEQUENCE</scope>
    <source>
        <strain evidence="3">JCM 14371</strain>
    </source>
</reference>
<dbReference type="PANTHER" id="PTHR43798:SF31">
    <property type="entry name" value="AB HYDROLASE SUPERFAMILY PROTEIN YCLE"/>
    <property type="match status" value="1"/>
</dbReference>
<dbReference type="GO" id="GO:0016020">
    <property type="term" value="C:membrane"/>
    <property type="evidence" value="ECO:0007669"/>
    <property type="project" value="TreeGrafter"/>
</dbReference>
<organism evidence="3 4">
    <name type="scientific">Deinococcus aquiradiocola</name>
    <dbReference type="NCBI Taxonomy" id="393059"/>
    <lineage>
        <taxon>Bacteria</taxon>
        <taxon>Thermotogati</taxon>
        <taxon>Deinococcota</taxon>
        <taxon>Deinococci</taxon>
        <taxon>Deinococcales</taxon>
        <taxon>Deinococcaceae</taxon>
        <taxon>Deinococcus</taxon>
    </lineage>
</organism>
<proteinExistence type="predicted"/>
<dbReference type="Gene3D" id="3.40.50.1820">
    <property type="entry name" value="alpha/beta hydrolase"/>
    <property type="match status" value="1"/>
</dbReference>
<name>A0A917UN28_9DEIO</name>
<comment type="caution">
    <text evidence="3">The sequence shown here is derived from an EMBL/GenBank/DDBJ whole genome shotgun (WGS) entry which is preliminary data.</text>
</comment>
<dbReference type="PANTHER" id="PTHR43798">
    <property type="entry name" value="MONOACYLGLYCEROL LIPASE"/>
    <property type="match status" value="1"/>
</dbReference>
<evidence type="ECO:0000313" key="3">
    <source>
        <dbReference type="EMBL" id="GGJ69015.1"/>
    </source>
</evidence>
<evidence type="ECO:0000259" key="2">
    <source>
        <dbReference type="Pfam" id="PF12697"/>
    </source>
</evidence>
<dbReference type="InterPro" id="IPR050266">
    <property type="entry name" value="AB_hydrolase_sf"/>
</dbReference>
<protein>
    <submittedName>
        <fullName evidence="3">Hydrolase</fullName>
    </submittedName>
</protein>
<dbReference type="InterPro" id="IPR029058">
    <property type="entry name" value="AB_hydrolase_fold"/>
</dbReference>
<dbReference type="RefSeq" id="WP_188961367.1">
    <property type="nucleotide sequence ID" value="NZ_BMOE01000003.1"/>
</dbReference>